<comment type="caution">
    <text evidence="9">The sequence shown here is derived from an EMBL/GenBank/DDBJ whole genome shotgun (WGS) entry which is preliminary data.</text>
</comment>
<dbReference type="Gene3D" id="1.10.274.100">
    <property type="entry name" value="RNA polymerase Rpb1, domain 3"/>
    <property type="match status" value="1"/>
</dbReference>
<dbReference type="EMBL" id="WHWC01000001">
    <property type="protein sequence ID" value="KAG8391125.1"/>
    <property type="molecule type" value="Genomic_DNA"/>
</dbReference>
<evidence type="ECO:0000313" key="10">
    <source>
        <dbReference type="Proteomes" id="UP000826271"/>
    </source>
</evidence>
<dbReference type="SMART" id="SM00663">
    <property type="entry name" value="RPOLA_N"/>
    <property type="match status" value="1"/>
</dbReference>
<evidence type="ECO:0000256" key="5">
    <source>
        <dbReference type="ARBA" id="ARBA00048552"/>
    </source>
</evidence>
<dbReference type="SUPFAM" id="SSF64484">
    <property type="entry name" value="beta and beta-prime subunits of DNA dependent RNA-polymerase"/>
    <property type="match status" value="1"/>
</dbReference>
<dbReference type="Pfam" id="PF11523">
    <property type="entry name" value="DUF3223"/>
    <property type="match status" value="1"/>
</dbReference>
<sequence>MGDSSLSTAFEAKITGIGFALATRQEICKASISDCPISHASQLNNPFLGLPLETGKCESCGTGEAGQCEGHFGFIELPTPIYHPDHVGELKRMLSVLCLKCLKMKNRKMSVVSYFFHNGSQEFMKCLSVTALRKIVYVLSQVKNIGVMERVLATCCEETSQITINEAKTTDGAYYLELKVPSKSCTPGFWNFLDKYGFRYGYTHTRPLLASEVMAILKKLPQETRKKLCAKGYFPQDGYIIQHLPVPPNCLSVPDVSDGISTMSTDYSITLLRKVLRQVEIIKNSRSGTANFESHEIESNDLQAAVAQYLQFRGTGKASRDVDTRFGVNKEINASSTKAWLEKMKTLFIRKGSGFSSRSVITGDPFKGVSEIGLPFEIAQKITFEERVNQHNMGFLQKLVDDKLCLTYKDGLSTYSLKEGSKGHTFLRPGQVVHRRIMDGDIVFINRPPTTHKHSLQALSVYVHDDHTVKINPLICSPLSADFDGDCIHLFYPQSLEAKAEVVELFSVEKQLLSSHTGNFNLQLTTDSLLSLKTIFRKLLLNKAAAQQLAMFVPDMLPSPTVVKSGSGPLWTASQILQMTLPPSFDCSGERHTISKSEVLSLDFSRDVMASIANDLVTSLFFLKGPKEVLRFFNSIQPLLMESIHSEGFSVSLRDLFLAGDVLDSIQANIQKISPLLYHLRASYSESISLQLETYLRSMKTPVTNFILKSSAIGHLIDSKSESALSKVVQQIGFLGMQISDKGKFYSGTLVNDMSSIFQKKYPSCDDYPTEKFGLVGRPLFRGLNPFQEMVHSISSREVIVRSSRGLTEPGTLFKNLMAILRDVVICHDGTVRNMCSNSVIQLEYGVNTANIASEFCAGDPVGVLAATAMSNPAYKAVLDSSPSSNSSWEMMKEILLCGVTFKNDISDRRVILYLNNCDCGRKHCQESAALVVKNQLKKVSLKDTAIDFLIEVFNSVKGAGYGNNEYLDLSLSFKKIYRGSQMVHESSEISPGLVGHIHLDKTQLTQSNISMHDILEKCQDTINLHQKKKKIGNLFKRIDLSFSECCSFCQSSKSKWIDVPCIQFHWEGATDNLLERASQILADTVCPVLLQTIIKGDPRVSTANVVWISPDTATWIRSPCKSPQGEMALDVILEKEAVKKSGDGWRVVMDSCLPVTHLIDTRRSIPYAIKQVQELLGISCAFEQAVQRLSTSVTMVTKGVLKDHLLLLGNSMTCGGTLIGFNAGGIKSLSKTLNVQVPFMNATLFTPRKCFERAAEKCHVDNLSSIVGSCAWGKHVSVGTGAPFEIFWDTRKAELSTEKEIDVYNFLHLVNSSSKPEDLATSCLGGEVEDLEDEFMGFDLSPERESGVDKPTFEDGVEFGVNGDDNDGFAKEAAKESENSWSAWGKKADEAPSSAAWGKKAEESPSSTAWGTNADEAPSSTAWGKKAEESPSSTAWGKKADEAPSSTGWGKKADEAPSSTAWGIKADEGPSSAAWGKKADAAPITTSWGKKSEEAPSSTAWGKKSDEAPSSTAWGKKTEEAPSSAAWGKKGDEVPSSTAWRKKADEAPITTAWGKKGDEASITTAWGKKADEAPITTAWGKNAEEAPITAGWGKKADEAPASAAWGKKAEEVPSSAAWGKKVDTEQNDSGKNAKKSSGTGEAPNTSAWGNKTDSDGKGWSKKDETNKWGDQSSSREPRGSSDWAAPSVGKDWGKKNDQSTPADVIKPSFGGQAGWARDSDEKEKTWGTTSNEKDWDKTNEQNSWENASTAKPDNQPSWGRDAAQTENDSSKAAGWDTLASGGDSASKWGTKVAAQETHSKPSNIWGSSNDAGKFDSQSPSAQEKDSPVGNWGSTQKQTNDSGWGSSQKPPNDSGWGSSQTNDSGWGSSQKQSNDTSSEKDAWAQRGRGRGWGRGRGRGGRSREGSQGRGPSDGGDWKNRRPRPVDDPNGPALLTVTRQRLDLFTVEEQDILTEIESIMKNVRRVMNPTGYNDGDPISADDQTFIIDNVFNYHPDKAGKMGAGIDYIMVSRHGEFQDSRCFYAVSVNGGKEDFSYRKCLENFIREKYPDKAEAFIPKYFRRQQPRPGWNRDRGGGRGEAGTPSWNRESSTPGPDEAGTPAWNKDEAGTPAWNKDQVATPATDEPETQTPAA</sequence>
<dbReference type="InterPro" id="IPR007080">
    <property type="entry name" value="RNA_pol_Rpb1_1"/>
</dbReference>
<dbReference type="Proteomes" id="UP000826271">
    <property type="component" value="Unassembled WGS sequence"/>
</dbReference>
<keyword evidence="3 6" id="KW-0548">Nucleotidyltransferase</keyword>
<comment type="function">
    <text evidence="6">DNA-dependent RNA polymerase catalyzes the transcription of DNA into RNA using the four ribonucleoside triphosphates as substrates.</text>
</comment>
<dbReference type="InterPro" id="IPR000722">
    <property type="entry name" value="RNA_pol_asu"/>
</dbReference>
<feature type="compositionally biased region" description="Polar residues" evidence="7">
    <location>
        <begin position="1485"/>
        <end position="1501"/>
    </location>
</feature>
<dbReference type="Pfam" id="PF04997">
    <property type="entry name" value="RNA_pol_Rpb1_1"/>
    <property type="match status" value="1"/>
</dbReference>
<dbReference type="EC" id="2.7.7.6" evidence="6"/>
<dbReference type="InterPro" id="IPR045867">
    <property type="entry name" value="DNA-dir_RpoC_beta_prime"/>
</dbReference>
<dbReference type="Gene3D" id="4.10.860.120">
    <property type="entry name" value="RNA polymerase II, clamp domain"/>
    <property type="match status" value="1"/>
</dbReference>
<evidence type="ECO:0000256" key="2">
    <source>
        <dbReference type="ARBA" id="ARBA00022679"/>
    </source>
</evidence>
<comment type="similarity">
    <text evidence="6">Belongs to the RNA polymerase beta' chain family.</text>
</comment>
<feature type="compositionally biased region" description="Basic residues" evidence="7">
    <location>
        <begin position="1887"/>
        <end position="1900"/>
    </location>
</feature>
<dbReference type="Pfam" id="PF00623">
    <property type="entry name" value="RNA_pol_Rpb1_2"/>
    <property type="match status" value="1"/>
</dbReference>
<evidence type="ECO:0000256" key="4">
    <source>
        <dbReference type="ARBA" id="ARBA00023163"/>
    </source>
</evidence>
<feature type="domain" description="RNA polymerase N-terminal" evidence="8">
    <location>
        <begin position="237"/>
        <end position="536"/>
    </location>
</feature>
<dbReference type="InterPro" id="IPR006592">
    <property type="entry name" value="RNA_pol_N"/>
</dbReference>
<comment type="catalytic activity">
    <reaction evidence="5 6">
        <text>RNA(n) + a ribonucleoside 5'-triphosphate = RNA(n+1) + diphosphate</text>
        <dbReference type="Rhea" id="RHEA:21248"/>
        <dbReference type="Rhea" id="RHEA-COMP:14527"/>
        <dbReference type="Rhea" id="RHEA-COMP:17342"/>
        <dbReference type="ChEBI" id="CHEBI:33019"/>
        <dbReference type="ChEBI" id="CHEBI:61557"/>
        <dbReference type="ChEBI" id="CHEBI:140395"/>
        <dbReference type="EC" id="2.7.7.6"/>
    </reaction>
</comment>
<keyword evidence="1 6" id="KW-0240">DNA-directed RNA polymerase</keyword>
<evidence type="ECO:0000313" key="9">
    <source>
        <dbReference type="EMBL" id="KAG8391125.1"/>
    </source>
</evidence>
<dbReference type="GO" id="GO:0006351">
    <property type="term" value="P:DNA-templated transcription"/>
    <property type="evidence" value="ECO:0007669"/>
    <property type="project" value="InterPro"/>
</dbReference>
<feature type="compositionally biased region" description="Polar residues" evidence="7">
    <location>
        <begin position="1628"/>
        <end position="1652"/>
    </location>
</feature>
<evidence type="ECO:0000256" key="7">
    <source>
        <dbReference type="SAM" id="MobiDB-lite"/>
    </source>
</evidence>
<dbReference type="InterPro" id="IPR042102">
    <property type="entry name" value="RNA_pol_Rpb1_3_sf"/>
</dbReference>
<organism evidence="9 10">
    <name type="scientific">Buddleja alternifolia</name>
    <dbReference type="NCBI Taxonomy" id="168488"/>
    <lineage>
        <taxon>Eukaryota</taxon>
        <taxon>Viridiplantae</taxon>
        <taxon>Streptophyta</taxon>
        <taxon>Embryophyta</taxon>
        <taxon>Tracheophyta</taxon>
        <taxon>Spermatophyta</taxon>
        <taxon>Magnoliopsida</taxon>
        <taxon>eudicotyledons</taxon>
        <taxon>Gunneridae</taxon>
        <taxon>Pentapetalae</taxon>
        <taxon>asterids</taxon>
        <taxon>lamiids</taxon>
        <taxon>Lamiales</taxon>
        <taxon>Scrophulariaceae</taxon>
        <taxon>Buddlejeae</taxon>
        <taxon>Buddleja</taxon>
    </lineage>
</organism>
<feature type="compositionally biased region" description="Polar residues" evidence="7">
    <location>
        <begin position="1801"/>
        <end position="1822"/>
    </location>
</feature>
<protein>
    <recommendedName>
        <fullName evidence="6">DNA-directed RNA polymerase subunit</fullName>
        <ecNumber evidence="6">2.7.7.6</ecNumber>
    </recommendedName>
</protein>
<feature type="compositionally biased region" description="Basic and acidic residues" evidence="7">
    <location>
        <begin position="1718"/>
        <end position="1740"/>
    </location>
</feature>
<proteinExistence type="inferred from homology"/>
<feature type="region of interest" description="Disordered" evidence="7">
    <location>
        <begin position="1362"/>
        <end position="1932"/>
    </location>
</feature>
<evidence type="ECO:0000256" key="1">
    <source>
        <dbReference type="ARBA" id="ARBA00022478"/>
    </source>
</evidence>
<keyword evidence="2 6" id="KW-0808">Transferase</keyword>
<dbReference type="Gene3D" id="2.40.40.20">
    <property type="match status" value="1"/>
</dbReference>
<feature type="compositionally biased region" description="Polar residues" evidence="7">
    <location>
        <begin position="2082"/>
        <end position="2091"/>
    </location>
</feature>
<evidence type="ECO:0000256" key="6">
    <source>
        <dbReference type="RuleBase" id="RU004279"/>
    </source>
</evidence>
<reference evidence="9" key="1">
    <citation type="submission" date="2019-10" db="EMBL/GenBank/DDBJ databases">
        <authorList>
            <person name="Zhang R."/>
            <person name="Pan Y."/>
            <person name="Wang J."/>
            <person name="Ma R."/>
            <person name="Yu S."/>
        </authorList>
    </citation>
    <scope>NUCLEOTIDE SEQUENCE</scope>
    <source>
        <strain evidence="9">LA-IB0</strain>
        <tissue evidence="9">Leaf</tissue>
    </source>
</reference>
<dbReference type="PANTHER" id="PTHR19376">
    <property type="entry name" value="DNA-DIRECTED RNA POLYMERASE"/>
    <property type="match status" value="1"/>
</dbReference>
<feature type="compositionally biased region" description="Polar residues" evidence="7">
    <location>
        <begin position="1741"/>
        <end position="1758"/>
    </location>
</feature>
<name>A0AAV6YI94_9LAMI</name>
<dbReference type="GO" id="GO:0003677">
    <property type="term" value="F:DNA binding"/>
    <property type="evidence" value="ECO:0007669"/>
    <property type="project" value="InterPro"/>
</dbReference>
<keyword evidence="10" id="KW-1185">Reference proteome</keyword>
<feature type="compositionally biased region" description="Polar residues" evidence="7">
    <location>
        <begin position="1832"/>
        <end position="1876"/>
    </location>
</feature>
<feature type="region of interest" description="Disordered" evidence="7">
    <location>
        <begin position="2062"/>
        <end position="2131"/>
    </location>
</feature>
<dbReference type="PANTHER" id="PTHR19376:SF51">
    <property type="entry name" value="DNA-DIRECTED RNA POLYMERASE V SUBUNIT 1"/>
    <property type="match status" value="1"/>
</dbReference>
<dbReference type="Gene3D" id="3.30.1490.180">
    <property type="entry name" value="RNA polymerase ii"/>
    <property type="match status" value="1"/>
</dbReference>
<feature type="compositionally biased region" description="Basic and acidic residues" evidence="7">
    <location>
        <begin position="1653"/>
        <end position="1680"/>
    </location>
</feature>
<dbReference type="Gene3D" id="3.10.450.40">
    <property type="match status" value="1"/>
</dbReference>
<feature type="compositionally biased region" description="Basic and acidic residues" evidence="7">
    <location>
        <begin position="1369"/>
        <end position="1379"/>
    </location>
</feature>
<dbReference type="GO" id="GO:0000428">
    <property type="term" value="C:DNA-directed RNA polymerase complex"/>
    <property type="evidence" value="ECO:0007669"/>
    <property type="project" value="UniProtKB-KW"/>
</dbReference>
<gene>
    <name evidence="9" type="ORF">BUALT_Bualt01G0155400</name>
</gene>
<feature type="compositionally biased region" description="Basic and acidic residues" evidence="7">
    <location>
        <begin position="1915"/>
        <end position="1926"/>
    </location>
</feature>
<evidence type="ECO:0000256" key="3">
    <source>
        <dbReference type="ARBA" id="ARBA00022695"/>
    </source>
</evidence>
<dbReference type="Pfam" id="PF04983">
    <property type="entry name" value="RNA_pol_Rpb1_3"/>
    <property type="match status" value="1"/>
</dbReference>
<accession>A0AAV6YI94</accession>
<keyword evidence="4 6" id="KW-0804">Transcription</keyword>
<dbReference type="InterPro" id="IPR044893">
    <property type="entry name" value="RNA_pol_Rpb1_clamp_domain"/>
</dbReference>
<evidence type="ECO:0000259" key="8">
    <source>
        <dbReference type="SMART" id="SM00663"/>
    </source>
</evidence>
<dbReference type="InterPro" id="IPR007066">
    <property type="entry name" value="RNA_pol_Rpb1_3"/>
</dbReference>
<dbReference type="GO" id="GO:0003899">
    <property type="term" value="F:DNA-directed RNA polymerase activity"/>
    <property type="evidence" value="ECO:0007669"/>
    <property type="project" value="UniProtKB-EC"/>
</dbReference>